<evidence type="ECO:0000256" key="1">
    <source>
        <dbReference type="SAM" id="SignalP"/>
    </source>
</evidence>
<dbReference type="PROSITE" id="PS51257">
    <property type="entry name" value="PROKAR_LIPOPROTEIN"/>
    <property type="match status" value="1"/>
</dbReference>
<feature type="chain" id="PRO_5039231619" description="Lipoprotein" evidence="1">
    <location>
        <begin position="26"/>
        <end position="187"/>
    </location>
</feature>
<sequence>MSIIVKKTIASCIILILTMVMSACGKDTSMVEEIANKQDGTIQGTAEVESKLQDNDEKNETDIEETKDINDVDVDLTVLSSTMVYSEVYNMMVNPDVYLGKTIKVIGPYYAGQLVYGTEKYYHFVVISDATACCQNGIEFIWDDNSHVYPDEYPKDNTVIEITGVFSSYEESGNTYYYLKADGITIK</sequence>
<gene>
    <name evidence="2" type="ORF">LY60_00364</name>
</gene>
<dbReference type="OrthoDB" id="359707at2"/>
<dbReference type="AlphaFoldDB" id="A0A562JKC3"/>
<organism evidence="2 3">
    <name type="scientific">Sedimentibacter saalensis</name>
    <dbReference type="NCBI Taxonomy" id="130788"/>
    <lineage>
        <taxon>Bacteria</taxon>
        <taxon>Bacillati</taxon>
        <taxon>Bacillota</taxon>
        <taxon>Tissierellia</taxon>
        <taxon>Sedimentibacter</taxon>
    </lineage>
</organism>
<dbReference type="EMBL" id="VLKH01000001">
    <property type="protein sequence ID" value="TWH83752.1"/>
    <property type="molecule type" value="Genomic_DNA"/>
</dbReference>
<keyword evidence="3" id="KW-1185">Reference proteome</keyword>
<proteinExistence type="predicted"/>
<protein>
    <recommendedName>
        <fullName evidence="4">Lipoprotein</fullName>
    </recommendedName>
</protein>
<dbReference type="RefSeq" id="WP_145079155.1">
    <property type="nucleotide sequence ID" value="NZ_JBCFAR010000012.1"/>
</dbReference>
<evidence type="ECO:0000313" key="2">
    <source>
        <dbReference type="EMBL" id="TWH83752.1"/>
    </source>
</evidence>
<dbReference type="Proteomes" id="UP000315343">
    <property type="component" value="Unassembled WGS sequence"/>
</dbReference>
<feature type="signal peptide" evidence="1">
    <location>
        <begin position="1"/>
        <end position="25"/>
    </location>
</feature>
<comment type="caution">
    <text evidence="2">The sequence shown here is derived from an EMBL/GenBank/DDBJ whole genome shotgun (WGS) entry which is preliminary data.</text>
</comment>
<reference evidence="2 3" key="1">
    <citation type="submission" date="2019-07" db="EMBL/GenBank/DDBJ databases">
        <title>Genomic Encyclopedia of Type Strains, Phase I: the one thousand microbial genomes (KMG-I) project.</title>
        <authorList>
            <person name="Kyrpides N."/>
        </authorList>
    </citation>
    <scope>NUCLEOTIDE SEQUENCE [LARGE SCALE GENOMIC DNA]</scope>
    <source>
        <strain evidence="2 3">DSM 13558</strain>
    </source>
</reference>
<accession>A0A562JKC3</accession>
<keyword evidence="1" id="KW-0732">Signal</keyword>
<evidence type="ECO:0008006" key="4">
    <source>
        <dbReference type="Google" id="ProtNLM"/>
    </source>
</evidence>
<name>A0A562JKC3_9FIRM</name>
<evidence type="ECO:0000313" key="3">
    <source>
        <dbReference type="Proteomes" id="UP000315343"/>
    </source>
</evidence>